<protein>
    <submittedName>
        <fullName evidence="1">Uncharacterized protein</fullName>
    </submittedName>
</protein>
<dbReference type="OrthoDB" id="7030180at2"/>
<comment type="caution">
    <text evidence="1">The sequence shown here is derived from an EMBL/GenBank/DDBJ whole genome shotgun (WGS) entry which is preliminary data.</text>
</comment>
<gene>
    <name evidence="1" type="ORF">GL279_15595</name>
</gene>
<dbReference type="RefSeq" id="WP_155065536.1">
    <property type="nucleotide sequence ID" value="NZ_WMIF01000027.1"/>
</dbReference>
<sequence>MADRWVGIVASGDKVTMVDAEVPATGPLVVQMDQTLKLQAGDRPSAYDTLYNSLTNYFREQKIAKVFVKASAVSKGSVSLAHLSSAEVRGVVMAAAASVCDAQPLAKAAISKGFGKRKVDEYLDDAQFWKDNVDGKDLRAGSREAAILLIAARGK</sequence>
<dbReference type="EMBL" id="WMIF01000027">
    <property type="protein sequence ID" value="MTH36025.1"/>
    <property type="molecule type" value="Genomic_DNA"/>
</dbReference>
<evidence type="ECO:0000313" key="2">
    <source>
        <dbReference type="Proteomes" id="UP000442533"/>
    </source>
</evidence>
<dbReference type="Proteomes" id="UP000442533">
    <property type="component" value="Unassembled WGS sequence"/>
</dbReference>
<organism evidence="1 2">
    <name type="scientific">Paracoccus limosus</name>
    <dbReference type="NCBI Taxonomy" id="913252"/>
    <lineage>
        <taxon>Bacteria</taxon>
        <taxon>Pseudomonadati</taxon>
        <taxon>Pseudomonadota</taxon>
        <taxon>Alphaproteobacteria</taxon>
        <taxon>Rhodobacterales</taxon>
        <taxon>Paracoccaceae</taxon>
        <taxon>Paracoccus</taxon>
    </lineage>
</organism>
<name>A0A844H7I7_9RHOB</name>
<accession>A0A844H7I7</accession>
<evidence type="ECO:0000313" key="1">
    <source>
        <dbReference type="EMBL" id="MTH36025.1"/>
    </source>
</evidence>
<reference evidence="1 2" key="1">
    <citation type="submission" date="2019-11" db="EMBL/GenBank/DDBJ databases">
        <authorList>
            <person name="Dong K."/>
        </authorList>
    </citation>
    <scope>NUCLEOTIDE SEQUENCE [LARGE SCALE GENOMIC DNA]</scope>
    <source>
        <strain evidence="1 2">JCM 17370</strain>
    </source>
</reference>
<proteinExistence type="predicted"/>
<keyword evidence="2" id="KW-1185">Reference proteome</keyword>
<dbReference type="AlphaFoldDB" id="A0A844H7I7"/>